<dbReference type="AlphaFoldDB" id="A0AAD5RJ34"/>
<feature type="compositionally biased region" description="Acidic residues" evidence="2">
    <location>
        <begin position="533"/>
        <end position="544"/>
    </location>
</feature>
<dbReference type="EMBL" id="JAKWBI020000400">
    <property type="protein sequence ID" value="KAJ2895465.1"/>
    <property type="molecule type" value="Genomic_DNA"/>
</dbReference>
<comment type="caution">
    <text evidence="3">The sequence shown here is derived from an EMBL/GenBank/DDBJ whole genome shotgun (WGS) entry which is preliminary data.</text>
</comment>
<evidence type="ECO:0000256" key="1">
    <source>
        <dbReference type="RuleBase" id="RU000487"/>
    </source>
</evidence>
<dbReference type="PANTHER" id="PTHR11937">
    <property type="entry name" value="ACTIN"/>
    <property type="match status" value="1"/>
</dbReference>
<proteinExistence type="inferred from homology"/>
<accession>A0AAD5RJ34</accession>
<dbReference type="Proteomes" id="UP001201980">
    <property type="component" value="Unassembled WGS sequence"/>
</dbReference>
<evidence type="ECO:0000313" key="4">
    <source>
        <dbReference type="Proteomes" id="UP001201980"/>
    </source>
</evidence>
<feature type="compositionally biased region" description="Basic and acidic residues" evidence="2">
    <location>
        <begin position="437"/>
        <end position="479"/>
    </location>
</feature>
<sequence length="897" mass="100955">MARTAIINDISILRGPAPKDLRPPTIYPVKEAKFDAFIPEERDGYEKAQGRGPDTTAIVIDNGSSTVRAGWSFESAPRLNIPPIMAKYRDRKLGRTFSFVGRDCYADTTAKGHIRNAFEQGTGIVSNWDVMEHVLDYVFIKMGLNGVEGGIDQPIVMTEAPANFGYSRKSMTEIVFECYNAPSLAYGIDSLFSFRHNKGNTGLVVSSSYSSTHVIPVYNHKAILSQSARLNWGGWHAAEYLLKLMRLKYPAFPGKLTSSQCDFMLRDHCYVSTDYNTELKSYLDWTGLEDRDVVIQYPYVEEVIVQKSEEELARITERKKESGRRLQEQAAKMRLEKLMQKEQELDYYKDLQRRIVEATNKKEVKRLLDAEDLKDESRLEKMIKELDKKIRKQRTKDVGGDPEEENEEPAFDLLEIPDEELDDDQLKTKKHQKLLKSNHEARARAKAEKEAEKTRVEDEKRMDRERRENDLDGWLDEKKQARAETLARIKERDRLTQDLGNRKSLASQIRMKSIANLASDAPPEKRKRRRGGDDDDFGANDDDWGVYRQIAVGPKDPEDEDEEEDLDAILKQQEEELLEHDPDFLEEHTHGAQNSWSRSLLHAFERGPWAFDGSQSEMNQIHLNVERIRVPEVVFQTNIAGVDQAGLGEIISGLVTQRLGGGGSDGKDLSLELLKDVFLTGGLVGWKGFDERVRDAITPLLEDGLSSKVGIRRAGDAVLDAWKGAAGWVGGDEWKGARVTREEYQEKGGEYLKKSRAATTSRTAAAESTRPIATASKITTGHGDAIETETTKIGAATTETKQSRSTPTATSTGTRNLKPVLKEDTVNGNDEHKSQNSGKQAHFNQVVTVHRIERQREGANSNMSNSASSTLAGGEGRRRSTRKGRGTRKTERFDPSS</sequence>
<feature type="compositionally biased region" description="Low complexity" evidence="2">
    <location>
        <begin position="757"/>
        <end position="770"/>
    </location>
</feature>
<protein>
    <submittedName>
        <fullName evidence="3">Chromatin remodeling complex subunit (Actin)</fullName>
    </submittedName>
</protein>
<dbReference type="Gene3D" id="3.30.420.40">
    <property type="match status" value="2"/>
</dbReference>
<feature type="compositionally biased region" description="Low complexity" evidence="2">
    <location>
        <begin position="859"/>
        <end position="869"/>
    </location>
</feature>
<dbReference type="Pfam" id="PF00022">
    <property type="entry name" value="Actin"/>
    <property type="match status" value="2"/>
</dbReference>
<feature type="compositionally biased region" description="Basic and acidic residues" evidence="2">
    <location>
        <begin position="820"/>
        <end position="834"/>
    </location>
</feature>
<dbReference type="SUPFAM" id="SSF53067">
    <property type="entry name" value="Actin-like ATPase domain"/>
    <property type="match status" value="2"/>
</dbReference>
<evidence type="ECO:0000256" key="2">
    <source>
        <dbReference type="SAM" id="MobiDB-lite"/>
    </source>
</evidence>
<name>A0AAD5RJ34_9PEZI</name>
<dbReference type="FunFam" id="3.30.420.40:FF:000139">
    <property type="entry name" value="Chromatin remodeling complex subunit (Arp5)"/>
    <property type="match status" value="1"/>
</dbReference>
<evidence type="ECO:0000313" key="3">
    <source>
        <dbReference type="EMBL" id="KAJ2895465.1"/>
    </source>
</evidence>
<feature type="region of interest" description="Disordered" evidence="2">
    <location>
        <begin position="754"/>
        <end position="897"/>
    </location>
</feature>
<feature type="compositionally biased region" description="Polar residues" evidence="2">
    <location>
        <begin position="797"/>
        <end position="815"/>
    </location>
</feature>
<dbReference type="SMART" id="SM00268">
    <property type="entry name" value="ACTIN"/>
    <property type="match status" value="1"/>
</dbReference>
<organism evidence="3 4">
    <name type="scientific">Zalerion maritima</name>
    <dbReference type="NCBI Taxonomy" id="339359"/>
    <lineage>
        <taxon>Eukaryota</taxon>
        <taxon>Fungi</taxon>
        <taxon>Dikarya</taxon>
        <taxon>Ascomycota</taxon>
        <taxon>Pezizomycotina</taxon>
        <taxon>Sordariomycetes</taxon>
        <taxon>Lulworthiomycetidae</taxon>
        <taxon>Lulworthiales</taxon>
        <taxon>Lulworthiaceae</taxon>
        <taxon>Zalerion</taxon>
    </lineage>
</organism>
<dbReference type="InterPro" id="IPR004000">
    <property type="entry name" value="Actin"/>
</dbReference>
<keyword evidence="4" id="KW-1185">Reference proteome</keyword>
<feature type="region of interest" description="Disordered" evidence="2">
    <location>
        <begin position="499"/>
        <end position="547"/>
    </location>
</feature>
<feature type="compositionally biased region" description="Polar residues" evidence="2">
    <location>
        <begin position="835"/>
        <end position="847"/>
    </location>
</feature>
<feature type="compositionally biased region" description="Acidic residues" evidence="2">
    <location>
        <begin position="400"/>
        <end position="417"/>
    </location>
</feature>
<reference evidence="3" key="1">
    <citation type="submission" date="2022-07" db="EMBL/GenBank/DDBJ databases">
        <title>Draft genome sequence of Zalerion maritima ATCC 34329, a (micro)plastics degrading marine fungus.</title>
        <authorList>
            <person name="Paco A."/>
            <person name="Goncalves M.F.M."/>
            <person name="Rocha-Santos T.A.P."/>
            <person name="Alves A."/>
        </authorList>
    </citation>
    <scope>NUCLEOTIDE SEQUENCE</scope>
    <source>
        <strain evidence="3">ATCC 34329</strain>
    </source>
</reference>
<gene>
    <name evidence="3" type="ORF">MKZ38_006577</name>
</gene>
<dbReference type="CDD" id="cd10211">
    <property type="entry name" value="ASKHA_NBD_Arp5"/>
    <property type="match status" value="1"/>
</dbReference>
<dbReference type="InterPro" id="IPR043129">
    <property type="entry name" value="ATPase_NBD"/>
</dbReference>
<feature type="region of interest" description="Disordered" evidence="2">
    <location>
        <begin position="390"/>
        <end position="417"/>
    </location>
</feature>
<feature type="region of interest" description="Disordered" evidence="2">
    <location>
        <begin position="430"/>
        <end position="479"/>
    </location>
</feature>
<feature type="compositionally biased region" description="Basic and acidic residues" evidence="2">
    <location>
        <begin position="888"/>
        <end position="897"/>
    </location>
</feature>
<comment type="similarity">
    <text evidence="1">Belongs to the actin family.</text>
</comment>